<evidence type="ECO:0000256" key="1">
    <source>
        <dbReference type="ARBA" id="ARBA00005536"/>
    </source>
</evidence>
<evidence type="ECO:0000313" key="2">
    <source>
        <dbReference type="EMBL" id="KAK4792175.1"/>
    </source>
</evidence>
<comment type="caution">
    <text evidence="2">The sequence shown here is derived from an EMBL/GenBank/DDBJ whole genome shotgun (WGS) entry which is preliminary data.</text>
</comment>
<protein>
    <recommendedName>
        <fullName evidence="4">IST1-like protein</fullName>
    </recommendedName>
</protein>
<sequence>MLGILFGWPKASKCKRLIRRVQCRLKLLMNKRYSIVRQLREDVAQLIRTGYEEVAIDRAQQLFRDESIMTVYELLDHFCEFIIIHLSYIRRHKDCPNDINEAISSLVFSSARCGELPELRAIRELFGERYGDGFIKGALELHPGSLVNPEIRDKLSIASVPEDVKLRLVEEISRDYCLQPEILALEYVPQLQKQVAAVEESC</sequence>
<accession>A0AAN7M9D3</accession>
<keyword evidence="3" id="KW-1185">Reference proteome</keyword>
<dbReference type="Gene3D" id="1.20.1260.60">
    <property type="entry name" value="Vacuolar protein sorting-associated protein Ist1"/>
    <property type="match status" value="1"/>
</dbReference>
<proteinExistence type="inferred from homology"/>
<evidence type="ECO:0008006" key="4">
    <source>
        <dbReference type="Google" id="ProtNLM"/>
    </source>
</evidence>
<reference evidence="2 3" key="1">
    <citation type="journal article" date="2023" name="Hortic Res">
        <title>Pangenome of water caltrop reveals structural variations and asymmetric subgenome divergence after allopolyploidization.</title>
        <authorList>
            <person name="Zhang X."/>
            <person name="Chen Y."/>
            <person name="Wang L."/>
            <person name="Yuan Y."/>
            <person name="Fang M."/>
            <person name="Shi L."/>
            <person name="Lu R."/>
            <person name="Comes H.P."/>
            <person name="Ma Y."/>
            <person name="Chen Y."/>
            <person name="Huang G."/>
            <person name="Zhou Y."/>
            <person name="Zheng Z."/>
            <person name="Qiu Y."/>
        </authorList>
    </citation>
    <scope>NUCLEOTIDE SEQUENCE [LARGE SCALE GENOMIC DNA]</scope>
    <source>
        <strain evidence="2">F231</strain>
    </source>
</reference>
<dbReference type="GO" id="GO:0015031">
    <property type="term" value="P:protein transport"/>
    <property type="evidence" value="ECO:0007669"/>
    <property type="project" value="InterPro"/>
</dbReference>
<dbReference type="EMBL" id="JAXQNO010000008">
    <property type="protein sequence ID" value="KAK4792175.1"/>
    <property type="molecule type" value="Genomic_DNA"/>
</dbReference>
<dbReference type="FunFam" id="1.20.1260.60:FF:000002">
    <property type="entry name" value="Vacuolar protein sorting-associated protein IST1"/>
    <property type="match status" value="1"/>
</dbReference>
<dbReference type="InterPro" id="IPR042277">
    <property type="entry name" value="IST1-like"/>
</dbReference>
<dbReference type="AlphaFoldDB" id="A0AAN7M9D3"/>
<dbReference type="Pfam" id="PF03398">
    <property type="entry name" value="Ist1"/>
    <property type="match status" value="1"/>
</dbReference>
<dbReference type="PANTHER" id="PTHR12161">
    <property type="entry name" value="IST1 FAMILY MEMBER"/>
    <property type="match status" value="1"/>
</dbReference>
<comment type="similarity">
    <text evidence="1">Belongs to the IST1 family.</text>
</comment>
<name>A0AAN7M9D3_TRANT</name>
<dbReference type="Proteomes" id="UP001346149">
    <property type="component" value="Unassembled WGS sequence"/>
</dbReference>
<gene>
    <name evidence="2" type="ORF">SAY86_022610</name>
</gene>
<dbReference type="InterPro" id="IPR005061">
    <property type="entry name" value="Ist1"/>
</dbReference>
<organism evidence="2 3">
    <name type="scientific">Trapa natans</name>
    <name type="common">Water chestnut</name>
    <dbReference type="NCBI Taxonomy" id="22666"/>
    <lineage>
        <taxon>Eukaryota</taxon>
        <taxon>Viridiplantae</taxon>
        <taxon>Streptophyta</taxon>
        <taxon>Embryophyta</taxon>
        <taxon>Tracheophyta</taxon>
        <taxon>Spermatophyta</taxon>
        <taxon>Magnoliopsida</taxon>
        <taxon>eudicotyledons</taxon>
        <taxon>Gunneridae</taxon>
        <taxon>Pentapetalae</taxon>
        <taxon>rosids</taxon>
        <taxon>malvids</taxon>
        <taxon>Myrtales</taxon>
        <taxon>Lythraceae</taxon>
        <taxon>Trapa</taxon>
    </lineage>
</organism>
<evidence type="ECO:0000313" key="3">
    <source>
        <dbReference type="Proteomes" id="UP001346149"/>
    </source>
</evidence>
<dbReference type="PANTHER" id="PTHR12161:SF44">
    <property type="entry name" value="REGULATOR OF VPS4 ACTIVITY IN THE MVB PATHWAY PROTEIN"/>
    <property type="match status" value="1"/>
</dbReference>